<proteinExistence type="predicted"/>
<reference evidence="2" key="1">
    <citation type="journal article" date="2022" name="G3 (Bethesda)">
        <title>High quality genome of the basidiomycete yeast Dioszegia hungarica PDD-24b-2 isolated from cloud water.</title>
        <authorList>
            <person name="Jarrige D."/>
            <person name="Haridas S."/>
            <person name="Bleykasten-Grosshans C."/>
            <person name="Joly M."/>
            <person name="Nadalig T."/>
            <person name="Sancelme M."/>
            <person name="Vuilleumier S."/>
            <person name="Grigoriev I.V."/>
            <person name="Amato P."/>
            <person name="Bringel F."/>
        </authorList>
    </citation>
    <scope>NUCLEOTIDE SEQUENCE</scope>
    <source>
        <strain evidence="2">PDD-24b-2</strain>
    </source>
</reference>
<feature type="compositionally biased region" description="Acidic residues" evidence="1">
    <location>
        <begin position="211"/>
        <end position="232"/>
    </location>
</feature>
<evidence type="ECO:0000256" key="1">
    <source>
        <dbReference type="SAM" id="MobiDB-lite"/>
    </source>
</evidence>
<keyword evidence="2" id="KW-0240">DNA-directed RNA polymerase</keyword>
<protein>
    <submittedName>
        <fullName evidence="2">DNA-directed RNA polymerase III, subunit Rpc31</fullName>
    </submittedName>
</protein>
<sequence>MSRGGFRGRGGGGRGGMPSVPGMSHEAYREIMAAPPQHAGMLYPPLSSASVAFLPRPSDFESGMIRKETELEETLRKGIMVDQEQGTYWCGWRLPEVRKMVGIEIETYSDLFARPTAAAPNDEELDPVKMKMDEMFFPPSLWDAYFEPEKEQKRGKGKVPKKRKTLDSDGDDKPDGEEAEKSSNASSAEEDAEYEDESDHQDYDANYFDNGEGDDDEGGEDEDVGNGGNFDE</sequence>
<dbReference type="AlphaFoldDB" id="A0AA38HBS9"/>
<comment type="caution">
    <text evidence="2">The sequence shown here is derived from an EMBL/GenBank/DDBJ whole genome shotgun (WGS) entry which is preliminary data.</text>
</comment>
<name>A0AA38HBS9_9TREE</name>
<feature type="compositionally biased region" description="Acidic residues" evidence="1">
    <location>
        <begin position="188"/>
        <end position="199"/>
    </location>
</feature>
<dbReference type="RefSeq" id="XP_052945923.1">
    <property type="nucleotide sequence ID" value="XM_053093113.1"/>
</dbReference>
<feature type="region of interest" description="Disordered" evidence="1">
    <location>
        <begin position="1"/>
        <end position="23"/>
    </location>
</feature>
<evidence type="ECO:0000313" key="2">
    <source>
        <dbReference type="EMBL" id="KAI9636146.1"/>
    </source>
</evidence>
<keyword evidence="3" id="KW-1185">Reference proteome</keyword>
<dbReference type="Proteomes" id="UP001164286">
    <property type="component" value="Unassembled WGS sequence"/>
</dbReference>
<gene>
    <name evidence="2" type="ORF">MKK02DRAFT_44850</name>
</gene>
<organism evidence="2 3">
    <name type="scientific">Dioszegia hungarica</name>
    <dbReference type="NCBI Taxonomy" id="4972"/>
    <lineage>
        <taxon>Eukaryota</taxon>
        <taxon>Fungi</taxon>
        <taxon>Dikarya</taxon>
        <taxon>Basidiomycota</taxon>
        <taxon>Agaricomycotina</taxon>
        <taxon>Tremellomycetes</taxon>
        <taxon>Tremellales</taxon>
        <taxon>Bulleribasidiaceae</taxon>
        <taxon>Dioszegia</taxon>
    </lineage>
</organism>
<accession>A0AA38HBS9</accession>
<feature type="region of interest" description="Disordered" evidence="1">
    <location>
        <begin position="148"/>
        <end position="232"/>
    </location>
</feature>
<keyword evidence="2" id="KW-0804">Transcription</keyword>
<feature type="compositionally biased region" description="Basic residues" evidence="1">
    <location>
        <begin position="155"/>
        <end position="164"/>
    </location>
</feature>
<evidence type="ECO:0000313" key="3">
    <source>
        <dbReference type="Proteomes" id="UP001164286"/>
    </source>
</evidence>
<feature type="compositionally biased region" description="Gly residues" evidence="1">
    <location>
        <begin position="1"/>
        <end position="16"/>
    </location>
</feature>
<dbReference type="EMBL" id="JAKWFO010000005">
    <property type="protein sequence ID" value="KAI9636146.1"/>
    <property type="molecule type" value="Genomic_DNA"/>
</dbReference>
<dbReference type="GeneID" id="77732318"/>
<dbReference type="GO" id="GO:0000428">
    <property type="term" value="C:DNA-directed RNA polymerase complex"/>
    <property type="evidence" value="ECO:0007669"/>
    <property type="project" value="UniProtKB-KW"/>
</dbReference>